<feature type="domain" description="C2H2-type" evidence="7">
    <location>
        <begin position="149"/>
        <end position="172"/>
    </location>
</feature>
<keyword evidence="2" id="KW-0677">Repeat</keyword>
<feature type="compositionally biased region" description="Low complexity" evidence="6">
    <location>
        <begin position="460"/>
        <end position="469"/>
    </location>
</feature>
<dbReference type="SUPFAM" id="SSF57667">
    <property type="entry name" value="beta-beta-alpha zinc fingers"/>
    <property type="match status" value="5"/>
</dbReference>
<evidence type="ECO:0000256" key="5">
    <source>
        <dbReference type="PROSITE-ProRule" id="PRU00042"/>
    </source>
</evidence>
<dbReference type="PROSITE" id="PS00028">
    <property type="entry name" value="ZINC_FINGER_C2H2_1"/>
    <property type="match status" value="9"/>
</dbReference>
<accession>A0A1B6H750</accession>
<feature type="domain" description="C2H2-type" evidence="7">
    <location>
        <begin position="121"/>
        <end position="143"/>
    </location>
</feature>
<dbReference type="EMBL" id="GECU01036505">
    <property type="protein sequence ID" value="JAS71201.1"/>
    <property type="molecule type" value="Transcribed_RNA"/>
</dbReference>
<dbReference type="GO" id="GO:0008270">
    <property type="term" value="F:zinc ion binding"/>
    <property type="evidence" value="ECO:0007669"/>
    <property type="project" value="UniProtKB-KW"/>
</dbReference>
<evidence type="ECO:0000256" key="6">
    <source>
        <dbReference type="SAM" id="MobiDB-lite"/>
    </source>
</evidence>
<feature type="domain" description="C2H2-type" evidence="7">
    <location>
        <begin position="378"/>
        <end position="407"/>
    </location>
</feature>
<evidence type="ECO:0000313" key="9">
    <source>
        <dbReference type="EMBL" id="JAS71201.1"/>
    </source>
</evidence>
<dbReference type="PANTHER" id="PTHR24379">
    <property type="entry name" value="KRAB AND ZINC FINGER DOMAIN-CONTAINING"/>
    <property type="match status" value="1"/>
</dbReference>
<evidence type="ECO:0000256" key="4">
    <source>
        <dbReference type="ARBA" id="ARBA00022833"/>
    </source>
</evidence>
<sequence length="554" mass="65722">MMAKSTLDDSKTKNTSFPKIVISKKLRKMVKIKREKSKSKLVCEKCDVNFANWWEIREHWISSGHKAPEQCRWCSKRTFTLQSHLCKQHWNIASMCTYCGQLFMFQEDLEKHLLYHDKTQYRCFQCGRRRKNEDLLNQHMYNHFIYEKYGCNVCEKRFKKKKNMEKHLRVIHLICQYCGKKCNDNEDYKAHVVTHDDLKCTFCKKIFSQKCRLKYHYQLKHGHQDFYKCTICFQRFVTKGRLMEHMKLRHSGKGKFSCKICDAPFLYWQQYIIHFERVHGKPCDPKSFKCSFCDFSTDSKCKLQWHVEKVSGTGFFCKKCQIQMDCKGIYDKHMVIHDGEQVWTCDFCCRSFNSDNILKHHVSLCHREEMIAQNPRGYPCLVEGCDRYYSLKNSLSRHMRRHHSESPDFGTNPICAETTVVCHSPLLREGKKRQRICSTSSEDHEEYKPIKEKSNCTDNSEVSSDADGSSSKKDLDDLKSDSVDQSIITEVNVYYCNTCSKFWFAGESQFRRHMRTHVKKVWEEKCSTCNMILDSPEEAAKHYVEDHLKVEFVH</sequence>
<proteinExistence type="predicted"/>
<dbReference type="PANTHER" id="PTHR24379:SF121">
    <property type="entry name" value="C2H2-TYPE DOMAIN-CONTAINING PROTEIN"/>
    <property type="match status" value="1"/>
</dbReference>
<evidence type="ECO:0000256" key="3">
    <source>
        <dbReference type="ARBA" id="ARBA00022771"/>
    </source>
</evidence>
<dbReference type="InterPro" id="IPR013087">
    <property type="entry name" value="Znf_C2H2_type"/>
</dbReference>
<feature type="region of interest" description="Disordered" evidence="6">
    <location>
        <begin position="448"/>
        <end position="477"/>
    </location>
</feature>
<dbReference type="AlphaFoldDB" id="A0A1B6H750"/>
<feature type="domain" description="C2H2-type" evidence="7">
    <location>
        <begin position="94"/>
        <end position="121"/>
    </location>
</feature>
<name>A0A1B6H750_9HEMI</name>
<evidence type="ECO:0000256" key="1">
    <source>
        <dbReference type="ARBA" id="ARBA00022723"/>
    </source>
</evidence>
<keyword evidence="4" id="KW-0862">Zinc</keyword>
<feature type="domain" description="C2H2-type" evidence="7">
    <location>
        <begin position="198"/>
        <end position="226"/>
    </location>
</feature>
<evidence type="ECO:0000313" key="8">
    <source>
        <dbReference type="EMBL" id="JAS70557.1"/>
    </source>
</evidence>
<dbReference type="Pfam" id="PF00096">
    <property type="entry name" value="zf-C2H2"/>
    <property type="match status" value="2"/>
</dbReference>
<dbReference type="InterPro" id="IPR036236">
    <property type="entry name" value="Znf_C2H2_sf"/>
</dbReference>
<reference evidence="8" key="1">
    <citation type="submission" date="2015-11" db="EMBL/GenBank/DDBJ databases">
        <title>De novo transcriptome assembly of four potential Pierce s Disease insect vectors from Arizona vineyards.</title>
        <authorList>
            <person name="Tassone E.E."/>
        </authorList>
    </citation>
    <scope>NUCLEOTIDE SEQUENCE</scope>
</reference>
<protein>
    <recommendedName>
        <fullName evidence="7">C2H2-type domain-containing protein</fullName>
    </recommendedName>
</protein>
<gene>
    <name evidence="8" type="ORF">g.46947</name>
    <name evidence="9" type="ORF">g.46952</name>
</gene>
<evidence type="ECO:0000256" key="2">
    <source>
        <dbReference type="ARBA" id="ARBA00022737"/>
    </source>
</evidence>
<dbReference type="SMART" id="SM00355">
    <property type="entry name" value="ZnF_C2H2"/>
    <property type="match status" value="15"/>
</dbReference>
<dbReference type="PROSITE" id="PS50157">
    <property type="entry name" value="ZINC_FINGER_C2H2_2"/>
    <property type="match status" value="7"/>
</dbReference>
<feature type="domain" description="C2H2-type" evidence="7">
    <location>
        <begin position="227"/>
        <end position="255"/>
    </location>
</feature>
<evidence type="ECO:0000259" key="7">
    <source>
        <dbReference type="PROSITE" id="PS50157"/>
    </source>
</evidence>
<organism evidence="8">
    <name type="scientific">Homalodisca liturata</name>
    <dbReference type="NCBI Taxonomy" id="320908"/>
    <lineage>
        <taxon>Eukaryota</taxon>
        <taxon>Metazoa</taxon>
        <taxon>Ecdysozoa</taxon>
        <taxon>Arthropoda</taxon>
        <taxon>Hexapoda</taxon>
        <taxon>Insecta</taxon>
        <taxon>Pterygota</taxon>
        <taxon>Neoptera</taxon>
        <taxon>Paraneoptera</taxon>
        <taxon>Hemiptera</taxon>
        <taxon>Auchenorrhyncha</taxon>
        <taxon>Membracoidea</taxon>
        <taxon>Cicadellidae</taxon>
        <taxon>Cicadellinae</taxon>
        <taxon>Proconiini</taxon>
        <taxon>Homalodisca</taxon>
    </lineage>
</organism>
<dbReference type="EMBL" id="GECU01037149">
    <property type="protein sequence ID" value="JAS70557.1"/>
    <property type="molecule type" value="Transcribed_RNA"/>
</dbReference>
<feature type="domain" description="C2H2-type" evidence="7">
    <location>
        <begin position="343"/>
        <end position="371"/>
    </location>
</feature>
<keyword evidence="3 5" id="KW-0863">Zinc-finger</keyword>
<dbReference type="Gene3D" id="3.30.160.60">
    <property type="entry name" value="Classic Zinc Finger"/>
    <property type="match status" value="7"/>
</dbReference>
<dbReference type="Pfam" id="PF13894">
    <property type="entry name" value="zf-C2H2_4"/>
    <property type="match status" value="1"/>
</dbReference>
<keyword evidence="1" id="KW-0479">Metal-binding</keyword>